<dbReference type="Proteomes" id="UP000429607">
    <property type="component" value="Unassembled WGS sequence"/>
</dbReference>
<evidence type="ECO:0000313" key="4">
    <source>
        <dbReference type="EMBL" id="KAE9338713.1"/>
    </source>
</evidence>
<evidence type="ECO:0000256" key="1">
    <source>
        <dbReference type="SAM" id="MobiDB-lite"/>
    </source>
</evidence>
<reference evidence="5 7" key="1">
    <citation type="submission" date="2018-09" db="EMBL/GenBank/DDBJ databases">
        <title>Genomic investigation of the strawberry pathogen Phytophthora fragariae indicates pathogenicity is determined by transcriptional variation in three key races.</title>
        <authorList>
            <person name="Adams T.M."/>
            <person name="Armitage A.D."/>
            <person name="Sobczyk M.K."/>
            <person name="Bates H.J."/>
            <person name="Dunwell J.M."/>
            <person name="Nellist C.F."/>
            <person name="Harrison R.J."/>
        </authorList>
    </citation>
    <scope>NUCLEOTIDE SEQUENCE [LARGE SCALE GENOMIC DNA]</scope>
    <source>
        <strain evidence="3 5">SCRP249</strain>
        <strain evidence="2 7">SCRP324</strain>
        <strain evidence="4 6">SCRP333</strain>
    </source>
</reference>
<feature type="region of interest" description="Disordered" evidence="1">
    <location>
        <begin position="30"/>
        <end position="96"/>
    </location>
</feature>
<organism evidence="3 5">
    <name type="scientific">Phytophthora rubi</name>
    <dbReference type="NCBI Taxonomy" id="129364"/>
    <lineage>
        <taxon>Eukaryota</taxon>
        <taxon>Sar</taxon>
        <taxon>Stramenopiles</taxon>
        <taxon>Oomycota</taxon>
        <taxon>Peronosporomycetes</taxon>
        <taxon>Peronosporales</taxon>
        <taxon>Peronosporaceae</taxon>
        <taxon>Phytophthora</taxon>
    </lineage>
</organism>
<dbReference type="Proteomes" id="UP000434957">
    <property type="component" value="Unassembled WGS sequence"/>
</dbReference>
<dbReference type="EMBL" id="QXFV01000652">
    <property type="protein sequence ID" value="KAE9031870.1"/>
    <property type="molecule type" value="Genomic_DNA"/>
</dbReference>
<dbReference type="EMBL" id="QXFU01000639">
    <property type="protein sequence ID" value="KAE9026290.1"/>
    <property type="molecule type" value="Genomic_DNA"/>
</dbReference>
<keyword evidence="6" id="KW-1185">Reference proteome</keyword>
<evidence type="ECO:0000313" key="7">
    <source>
        <dbReference type="Proteomes" id="UP000435112"/>
    </source>
</evidence>
<sequence>MGSARHWRVARQQHTISIIESMGQFASIAHSTKESAAEVASQSAQSTGRGFSENPENFSPEWKPSRSQRYSLRPPHSDGTVAGSEGSSGWRRAVPT</sequence>
<name>A0A6A3MRH6_9STRA</name>
<evidence type="ECO:0000313" key="3">
    <source>
        <dbReference type="EMBL" id="KAE9031870.1"/>
    </source>
</evidence>
<dbReference type="EMBL" id="QXFT01000652">
    <property type="protein sequence ID" value="KAE9338713.1"/>
    <property type="molecule type" value="Genomic_DNA"/>
</dbReference>
<dbReference type="OrthoDB" id="10288670at2759"/>
<protein>
    <submittedName>
        <fullName evidence="3">Uncharacterized protein</fullName>
    </submittedName>
</protein>
<proteinExistence type="predicted"/>
<comment type="caution">
    <text evidence="3">The sequence shown here is derived from an EMBL/GenBank/DDBJ whole genome shotgun (WGS) entry which is preliminary data.</text>
</comment>
<evidence type="ECO:0000313" key="6">
    <source>
        <dbReference type="Proteomes" id="UP000434957"/>
    </source>
</evidence>
<dbReference type="Proteomes" id="UP000435112">
    <property type="component" value="Unassembled WGS sequence"/>
</dbReference>
<feature type="compositionally biased region" description="Low complexity" evidence="1">
    <location>
        <begin position="37"/>
        <end position="46"/>
    </location>
</feature>
<gene>
    <name evidence="3" type="ORF">PR001_g10872</name>
    <name evidence="2" type="ORF">PR002_g10959</name>
    <name evidence="4" type="ORF">PR003_g11361</name>
</gene>
<evidence type="ECO:0000313" key="2">
    <source>
        <dbReference type="EMBL" id="KAE9026290.1"/>
    </source>
</evidence>
<dbReference type="AlphaFoldDB" id="A0A6A3MRH6"/>
<accession>A0A6A3MRH6</accession>
<evidence type="ECO:0000313" key="5">
    <source>
        <dbReference type="Proteomes" id="UP000429607"/>
    </source>
</evidence>